<reference evidence="2" key="2">
    <citation type="submission" date="2021-08" db="EMBL/GenBank/DDBJ databases">
        <authorList>
            <person name="Tani A."/>
            <person name="Ola A."/>
            <person name="Ogura Y."/>
            <person name="Katsura K."/>
            <person name="Hayashi T."/>
        </authorList>
    </citation>
    <scope>NUCLEOTIDE SEQUENCE</scope>
    <source>
        <strain evidence="2">DSM 14458</strain>
    </source>
</reference>
<keyword evidence="1" id="KW-0472">Membrane</keyword>
<gene>
    <name evidence="2" type="ORF">BGCPKDLD_1650</name>
</gene>
<dbReference type="RefSeq" id="WP_137827895.1">
    <property type="nucleotide sequence ID" value="NZ_BPRE01000004.1"/>
</dbReference>
<feature type="transmembrane region" description="Helical" evidence="1">
    <location>
        <begin position="18"/>
        <end position="40"/>
    </location>
</feature>
<feature type="transmembrane region" description="Helical" evidence="1">
    <location>
        <begin position="79"/>
        <end position="104"/>
    </location>
</feature>
<evidence type="ECO:0000256" key="1">
    <source>
        <dbReference type="SAM" id="Phobius"/>
    </source>
</evidence>
<reference evidence="2" key="1">
    <citation type="journal article" date="2021" name="Front. Microbiol.">
        <title>Comprehensive Comparative Genomics and Phenotyping of Methylobacterium Species.</title>
        <authorList>
            <person name="Alessa O."/>
            <person name="Ogura Y."/>
            <person name="Fujitani Y."/>
            <person name="Takami H."/>
            <person name="Hayashi T."/>
            <person name="Sahin N."/>
            <person name="Tani A."/>
        </authorList>
    </citation>
    <scope>NUCLEOTIDE SEQUENCE</scope>
    <source>
        <strain evidence="2">DSM 14458</strain>
    </source>
</reference>
<proteinExistence type="predicted"/>
<keyword evidence="1" id="KW-0812">Transmembrane</keyword>
<feature type="transmembrane region" description="Helical" evidence="1">
    <location>
        <begin position="52"/>
        <end position="73"/>
    </location>
</feature>
<keyword evidence="3" id="KW-1185">Reference proteome</keyword>
<evidence type="ECO:0008006" key="4">
    <source>
        <dbReference type="Google" id="ProtNLM"/>
    </source>
</evidence>
<keyword evidence="1" id="KW-1133">Transmembrane helix</keyword>
<protein>
    <recommendedName>
        <fullName evidence="4">Iron transporter</fullName>
    </recommendedName>
</protein>
<comment type="caution">
    <text evidence="2">The sequence shown here is derived from an EMBL/GenBank/DDBJ whole genome shotgun (WGS) entry which is preliminary data.</text>
</comment>
<accession>A0ABQ4USC5</accession>
<name>A0ABQ4USC5_9HYPH</name>
<sequence>MSTSKGSAGTGLVERAGIFARIVLATGGGYAVAALATALLSVTLPLERSEAVTTATLLSFAILAGVVVLVFALHSVPRAAGILFGAILVMGLGLWLAAGPGLFVGGAP</sequence>
<evidence type="ECO:0000313" key="3">
    <source>
        <dbReference type="Proteomes" id="UP001055093"/>
    </source>
</evidence>
<dbReference type="Proteomes" id="UP001055093">
    <property type="component" value="Unassembled WGS sequence"/>
</dbReference>
<dbReference type="EMBL" id="BPRE01000004">
    <property type="protein sequence ID" value="GJE75073.1"/>
    <property type="molecule type" value="Genomic_DNA"/>
</dbReference>
<organism evidence="2 3">
    <name type="scientific">Methylorubrum suomiense</name>
    <dbReference type="NCBI Taxonomy" id="144191"/>
    <lineage>
        <taxon>Bacteria</taxon>
        <taxon>Pseudomonadati</taxon>
        <taxon>Pseudomonadota</taxon>
        <taxon>Alphaproteobacteria</taxon>
        <taxon>Hyphomicrobiales</taxon>
        <taxon>Methylobacteriaceae</taxon>
        <taxon>Methylorubrum</taxon>
    </lineage>
</organism>
<evidence type="ECO:0000313" key="2">
    <source>
        <dbReference type="EMBL" id="GJE75073.1"/>
    </source>
</evidence>